<feature type="domain" description="N-acetyltransferase" evidence="3">
    <location>
        <begin position="6"/>
        <end position="151"/>
    </location>
</feature>
<evidence type="ECO:0000313" key="4">
    <source>
        <dbReference type="EMBL" id="MBW4866958.1"/>
    </source>
</evidence>
<dbReference type="Pfam" id="PF00583">
    <property type="entry name" value="Acetyltransf_1"/>
    <property type="match status" value="1"/>
</dbReference>
<dbReference type="Proteomes" id="UP001196873">
    <property type="component" value="Unassembled WGS sequence"/>
</dbReference>
<dbReference type="EMBL" id="JAHXRF010000029">
    <property type="protein sequence ID" value="MBW4866958.1"/>
    <property type="molecule type" value="Genomic_DNA"/>
</dbReference>
<dbReference type="GO" id="GO:0016747">
    <property type="term" value="F:acyltransferase activity, transferring groups other than amino-acyl groups"/>
    <property type="evidence" value="ECO:0007669"/>
    <property type="project" value="InterPro"/>
</dbReference>
<keyword evidence="2" id="KW-0012">Acyltransferase</keyword>
<evidence type="ECO:0000256" key="1">
    <source>
        <dbReference type="ARBA" id="ARBA00022679"/>
    </source>
</evidence>
<protein>
    <submittedName>
        <fullName evidence="4">GNAT family N-acetyltransferase</fullName>
    </submittedName>
</protein>
<dbReference type="SUPFAM" id="SSF55729">
    <property type="entry name" value="Acyl-CoA N-acyltransferases (Nat)"/>
    <property type="match status" value="1"/>
</dbReference>
<proteinExistence type="predicted"/>
<dbReference type="Gene3D" id="3.40.630.30">
    <property type="match status" value="1"/>
</dbReference>
<name>A0AAW4NUE9_9BACT</name>
<dbReference type="AlphaFoldDB" id="A0AAW4NUE9"/>
<dbReference type="InterPro" id="IPR050680">
    <property type="entry name" value="YpeA/RimI_acetyltransf"/>
</dbReference>
<dbReference type="PROSITE" id="PS51186">
    <property type="entry name" value="GNAT"/>
    <property type="match status" value="1"/>
</dbReference>
<evidence type="ECO:0000256" key="2">
    <source>
        <dbReference type="ARBA" id="ARBA00023315"/>
    </source>
</evidence>
<dbReference type="PANTHER" id="PTHR43420:SF44">
    <property type="entry name" value="ACETYLTRANSFERASE YPEA"/>
    <property type="match status" value="1"/>
</dbReference>
<dbReference type="CDD" id="cd04301">
    <property type="entry name" value="NAT_SF"/>
    <property type="match status" value="1"/>
</dbReference>
<keyword evidence="1" id="KW-0808">Transferase</keyword>
<dbReference type="PANTHER" id="PTHR43420">
    <property type="entry name" value="ACETYLTRANSFERASE"/>
    <property type="match status" value="1"/>
</dbReference>
<sequence>MLVDITINKKLNANEAFDLLKQFDKSFVPPLHNCIDLVSYSQKLADNAYFIFAIQKRNIIGFVAYYINRENRFLYVPFTAVLPEYRGQGVGYLMFEHLYEIKDNDLDSIQLEVDKNNQSARAFYERSGFQIKEERVNKYLLDKKYKGKLYNP</sequence>
<gene>
    <name evidence="4" type="ORF">KZY68_13310</name>
</gene>
<evidence type="ECO:0000313" key="5">
    <source>
        <dbReference type="Proteomes" id="UP001196873"/>
    </source>
</evidence>
<accession>A0AAW4NUE9</accession>
<dbReference type="InterPro" id="IPR016181">
    <property type="entry name" value="Acyl_CoA_acyltransferase"/>
</dbReference>
<organism evidence="4 5">
    <name type="scientific">Segatella salivae</name>
    <dbReference type="NCBI Taxonomy" id="228604"/>
    <lineage>
        <taxon>Bacteria</taxon>
        <taxon>Pseudomonadati</taxon>
        <taxon>Bacteroidota</taxon>
        <taxon>Bacteroidia</taxon>
        <taxon>Bacteroidales</taxon>
        <taxon>Prevotellaceae</taxon>
        <taxon>Segatella</taxon>
    </lineage>
</organism>
<comment type="caution">
    <text evidence="4">The sequence shown here is derived from an EMBL/GenBank/DDBJ whole genome shotgun (WGS) entry which is preliminary data.</text>
</comment>
<reference evidence="4" key="1">
    <citation type="submission" date="2021-07" db="EMBL/GenBank/DDBJ databases">
        <title>Genomic diversity and antimicrobial resistance of Prevotella spp. isolated from chronic lung disease airways.</title>
        <authorList>
            <person name="Webb K.A."/>
            <person name="Olagoke O.S."/>
            <person name="Baird T."/>
            <person name="Neill J."/>
            <person name="Pham A."/>
            <person name="Wells T.J."/>
            <person name="Ramsay K.A."/>
            <person name="Bell S.C."/>
            <person name="Sarovich D.S."/>
            <person name="Price E.P."/>
        </authorList>
    </citation>
    <scope>NUCLEOTIDE SEQUENCE</scope>
    <source>
        <strain evidence="4">SCHI0047.S.3</strain>
    </source>
</reference>
<dbReference type="InterPro" id="IPR000182">
    <property type="entry name" value="GNAT_dom"/>
</dbReference>
<evidence type="ECO:0000259" key="3">
    <source>
        <dbReference type="PROSITE" id="PS51186"/>
    </source>
</evidence>